<reference evidence="4" key="1">
    <citation type="journal article" date="2013" name="Nature">
        <title>Draft genome of the wheat A-genome progenitor Triticum urartu.</title>
        <authorList>
            <person name="Ling H.Q."/>
            <person name="Zhao S."/>
            <person name="Liu D."/>
            <person name="Wang J."/>
            <person name="Sun H."/>
            <person name="Zhang C."/>
            <person name="Fan H."/>
            <person name="Li D."/>
            <person name="Dong L."/>
            <person name="Tao Y."/>
            <person name="Gao C."/>
            <person name="Wu H."/>
            <person name="Li Y."/>
            <person name="Cui Y."/>
            <person name="Guo X."/>
            <person name="Zheng S."/>
            <person name="Wang B."/>
            <person name="Yu K."/>
            <person name="Liang Q."/>
            <person name="Yang W."/>
            <person name="Lou X."/>
            <person name="Chen J."/>
            <person name="Feng M."/>
            <person name="Jian J."/>
            <person name="Zhang X."/>
            <person name="Luo G."/>
            <person name="Jiang Y."/>
            <person name="Liu J."/>
            <person name="Wang Z."/>
            <person name="Sha Y."/>
            <person name="Zhang B."/>
            <person name="Wu H."/>
            <person name="Tang D."/>
            <person name="Shen Q."/>
            <person name="Xue P."/>
            <person name="Zou S."/>
            <person name="Wang X."/>
            <person name="Liu X."/>
            <person name="Wang F."/>
            <person name="Yang Y."/>
            <person name="An X."/>
            <person name="Dong Z."/>
            <person name="Zhang K."/>
            <person name="Zhang X."/>
            <person name="Luo M.C."/>
            <person name="Dvorak J."/>
            <person name="Tong Y."/>
            <person name="Wang J."/>
            <person name="Yang H."/>
            <person name="Li Z."/>
            <person name="Wang D."/>
            <person name="Zhang A."/>
            <person name="Wang J."/>
        </authorList>
    </citation>
    <scope>NUCLEOTIDE SEQUENCE</scope>
    <source>
        <strain evidence="4">cv. G1812</strain>
    </source>
</reference>
<feature type="compositionally biased region" description="Low complexity" evidence="1">
    <location>
        <begin position="46"/>
        <end position="56"/>
    </location>
</feature>
<dbReference type="EnsemblPlants" id="TuG1812G0500005690.01.T01">
    <property type="protein sequence ID" value="TuG1812G0500005690.01.T01"/>
    <property type="gene ID" value="TuG1812G0500005690.01"/>
</dbReference>
<keyword evidence="4" id="KW-1185">Reference proteome</keyword>
<accession>A0A8R7UQ15</accession>
<reference evidence="3" key="2">
    <citation type="submission" date="2018-03" db="EMBL/GenBank/DDBJ databases">
        <title>The Triticum urartu genome reveals the dynamic nature of wheat genome evolution.</title>
        <authorList>
            <person name="Ling H."/>
            <person name="Ma B."/>
            <person name="Shi X."/>
            <person name="Liu H."/>
            <person name="Dong L."/>
            <person name="Sun H."/>
            <person name="Cao Y."/>
            <person name="Gao Q."/>
            <person name="Zheng S."/>
            <person name="Li Y."/>
            <person name="Yu Y."/>
            <person name="Du H."/>
            <person name="Qi M."/>
            <person name="Li Y."/>
            <person name="Yu H."/>
            <person name="Cui Y."/>
            <person name="Wang N."/>
            <person name="Chen C."/>
            <person name="Wu H."/>
            <person name="Zhao Y."/>
            <person name="Zhang J."/>
            <person name="Li Y."/>
            <person name="Zhou W."/>
            <person name="Zhang B."/>
            <person name="Hu W."/>
            <person name="Eijk M."/>
            <person name="Tang J."/>
            <person name="Witsenboer H."/>
            <person name="Zhao S."/>
            <person name="Li Z."/>
            <person name="Zhang A."/>
            <person name="Wang D."/>
            <person name="Liang C."/>
        </authorList>
    </citation>
    <scope>NUCLEOTIDE SEQUENCE [LARGE SCALE GENOMIC DNA]</scope>
    <source>
        <strain evidence="3">cv. G1812</strain>
    </source>
</reference>
<gene>
    <name evidence="3" type="primary">LOC125511684</name>
</gene>
<dbReference type="Gramene" id="TuG1812G0500005690.01.T01">
    <property type="protein sequence ID" value="TuG1812G0500005690.01.T01"/>
    <property type="gene ID" value="TuG1812G0500005690.01"/>
</dbReference>
<dbReference type="KEGG" id="tua:125511684"/>
<organism evidence="3 4">
    <name type="scientific">Triticum urartu</name>
    <name type="common">Red wild einkorn</name>
    <name type="synonym">Crithodium urartu</name>
    <dbReference type="NCBI Taxonomy" id="4572"/>
    <lineage>
        <taxon>Eukaryota</taxon>
        <taxon>Viridiplantae</taxon>
        <taxon>Streptophyta</taxon>
        <taxon>Embryophyta</taxon>
        <taxon>Tracheophyta</taxon>
        <taxon>Spermatophyta</taxon>
        <taxon>Magnoliopsida</taxon>
        <taxon>Liliopsida</taxon>
        <taxon>Poales</taxon>
        <taxon>Poaceae</taxon>
        <taxon>BOP clade</taxon>
        <taxon>Pooideae</taxon>
        <taxon>Triticodae</taxon>
        <taxon>Triticeae</taxon>
        <taxon>Triticinae</taxon>
        <taxon>Triticum</taxon>
    </lineage>
</organism>
<evidence type="ECO:0000313" key="4">
    <source>
        <dbReference type="Proteomes" id="UP000015106"/>
    </source>
</evidence>
<name>A0A8R7UQ15_TRIUA</name>
<feature type="transmembrane region" description="Helical" evidence="2">
    <location>
        <begin position="6"/>
        <end position="28"/>
    </location>
</feature>
<proteinExistence type="predicted"/>
<evidence type="ECO:0000313" key="3">
    <source>
        <dbReference type="EnsemblPlants" id="TuG1812G0500005690.01.T01"/>
    </source>
</evidence>
<dbReference type="AlphaFoldDB" id="A0A8R7UQ15"/>
<keyword evidence="2" id="KW-0812">Transmembrane</keyword>
<evidence type="ECO:0000256" key="1">
    <source>
        <dbReference type="SAM" id="MobiDB-lite"/>
    </source>
</evidence>
<dbReference type="GeneID" id="125511684"/>
<feature type="region of interest" description="Disordered" evidence="1">
    <location>
        <begin position="44"/>
        <end position="143"/>
    </location>
</feature>
<keyword evidence="2" id="KW-0472">Membrane</keyword>
<sequence length="143" mass="15172">MPLDEVFLLLVSSFKFSFSLLIPLLFLWQMNTPISAFKGKGQAIVPKTPSKSPCPKSAHRKLCLGPSKSKDTELSASTTKVASQTEEVAAAGNVVQPAPMPDVGQETEGAVAEDPKNTLPDPSKPKRTNNTGKGAGIPKKAKQ</sequence>
<reference evidence="3" key="3">
    <citation type="submission" date="2022-06" db="UniProtKB">
        <authorList>
            <consortium name="EnsemblPlants"/>
        </authorList>
    </citation>
    <scope>IDENTIFICATION</scope>
</reference>
<keyword evidence="2" id="KW-1133">Transmembrane helix</keyword>
<protein>
    <submittedName>
        <fullName evidence="3">Uncharacterized protein</fullName>
    </submittedName>
</protein>
<feature type="compositionally biased region" description="Polar residues" evidence="1">
    <location>
        <begin position="74"/>
        <end position="86"/>
    </location>
</feature>
<dbReference type="Proteomes" id="UP000015106">
    <property type="component" value="Chromosome 5"/>
</dbReference>
<dbReference type="RefSeq" id="XP_048533074.1">
    <property type="nucleotide sequence ID" value="XM_048677117.1"/>
</dbReference>
<evidence type="ECO:0000256" key="2">
    <source>
        <dbReference type="SAM" id="Phobius"/>
    </source>
</evidence>